<dbReference type="InterPro" id="IPR001753">
    <property type="entry name" value="Enoyl-CoA_hydra/iso"/>
</dbReference>
<proteinExistence type="inferred from homology"/>
<dbReference type="FunFam" id="3.90.226.10:FF:000009">
    <property type="entry name" value="Carnitinyl-CoA dehydratase"/>
    <property type="match status" value="1"/>
</dbReference>
<dbReference type="CDD" id="cd06558">
    <property type="entry name" value="crotonase-like"/>
    <property type="match status" value="1"/>
</dbReference>
<dbReference type="PANTHER" id="PTHR11941">
    <property type="entry name" value="ENOYL-COA HYDRATASE-RELATED"/>
    <property type="match status" value="1"/>
</dbReference>
<keyword evidence="5" id="KW-1185">Reference proteome</keyword>
<dbReference type="Gene3D" id="3.90.226.10">
    <property type="entry name" value="2-enoyl-CoA Hydratase, Chain A, domain 1"/>
    <property type="match status" value="1"/>
</dbReference>
<dbReference type="Gene3D" id="1.10.12.10">
    <property type="entry name" value="Lyase 2-enoyl-coa Hydratase, Chain A, domain 2"/>
    <property type="match status" value="1"/>
</dbReference>
<dbReference type="GO" id="GO:0006635">
    <property type="term" value="P:fatty acid beta-oxidation"/>
    <property type="evidence" value="ECO:0007669"/>
    <property type="project" value="TreeGrafter"/>
</dbReference>
<dbReference type="Pfam" id="PF00378">
    <property type="entry name" value="ECH_1"/>
    <property type="match status" value="1"/>
</dbReference>
<protein>
    <submittedName>
        <fullName evidence="4">Enoyl-CoA hydratase</fullName>
        <ecNumber evidence="4">4.2.1.17</ecNumber>
    </submittedName>
</protein>
<dbReference type="EC" id="4.2.1.17" evidence="4"/>
<sequence length="260" mass="27522">MTDLIRSENLGRGIVLLRLNRPDAANALSRPMIEALQGQLQKIKEDKNTYVVVIAAAGNRVFSAGADLKERSGMSEDEVIAVVGNIKALANEVASMPQPVIAALNGSALGGGLELALACDIRIGANESKYGLPETTLAIIPGAGGTQRLARLIGSGKAKTLIYSGRLLRGKEAEEYGILEYSASLDTVEDEALALANTMAENGPVALREAKKAIDEGLDTQLSTGLEVETAAYKKTVPTTDRLEGIQAFKEKRSPVYKGK</sequence>
<evidence type="ECO:0000256" key="3">
    <source>
        <dbReference type="RuleBase" id="RU003707"/>
    </source>
</evidence>
<dbReference type="EMBL" id="CP035485">
    <property type="protein sequence ID" value="QDI92780.1"/>
    <property type="molecule type" value="Genomic_DNA"/>
</dbReference>
<dbReference type="PANTHER" id="PTHR11941:SF54">
    <property type="entry name" value="ENOYL-COA HYDRATASE, MITOCHONDRIAL"/>
    <property type="match status" value="1"/>
</dbReference>
<accession>A0A514LLN3</accession>
<dbReference type="InterPro" id="IPR014748">
    <property type="entry name" value="Enoyl-CoA_hydra_C"/>
</dbReference>
<dbReference type="RefSeq" id="WP_142091277.1">
    <property type="nucleotide sequence ID" value="NZ_CP035485.1"/>
</dbReference>
<dbReference type="PROSITE" id="PS00166">
    <property type="entry name" value="ENOYL_COA_HYDRATASE"/>
    <property type="match status" value="1"/>
</dbReference>
<evidence type="ECO:0000256" key="1">
    <source>
        <dbReference type="ARBA" id="ARBA00005254"/>
    </source>
</evidence>
<dbReference type="FunFam" id="1.10.12.10:FF:000001">
    <property type="entry name" value="Probable enoyl-CoA hydratase, mitochondrial"/>
    <property type="match status" value="1"/>
</dbReference>
<comment type="similarity">
    <text evidence="1 3">Belongs to the enoyl-CoA hydratase/isomerase family.</text>
</comment>
<evidence type="ECO:0000313" key="4">
    <source>
        <dbReference type="EMBL" id="QDI92780.1"/>
    </source>
</evidence>
<organism evidence="4 5">
    <name type="scientific">Salicibibacter halophilus</name>
    <dbReference type="NCBI Taxonomy" id="2502791"/>
    <lineage>
        <taxon>Bacteria</taxon>
        <taxon>Bacillati</taxon>
        <taxon>Bacillota</taxon>
        <taxon>Bacilli</taxon>
        <taxon>Bacillales</taxon>
        <taxon>Bacillaceae</taxon>
        <taxon>Salicibibacter</taxon>
    </lineage>
</organism>
<keyword evidence="2 4" id="KW-0456">Lyase</keyword>
<evidence type="ECO:0000256" key="2">
    <source>
        <dbReference type="ARBA" id="ARBA00023239"/>
    </source>
</evidence>
<reference evidence="5" key="1">
    <citation type="submission" date="2019-01" db="EMBL/GenBank/DDBJ databases">
        <title>Genomic analysis of Salicibibacter sp. NKC3-5.</title>
        <authorList>
            <person name="Oh Y.J."/>
        </authorList>
    </citation>
    <scope>NUCLEOTIDE SEQUENCE [LARGE SCALE GENOMIC DNA]</scope>
    <source>
        <strain evidence="5">NKC3-5</strain>
    </source>
</reference>
<dbReference type="Proteomes" id="UP000319756">
    <property type="component" value="Chromosome"/>
</dbReference>
<dbReference type="AlphaFoldDB" id="A0A514LLN3"/>
<dbReference type="SUPFAM" id="SSF52096">
    <property type="entry name" value="ClpP/crotonase"/>
    <property type="match status" value="1"/>
</dbReference>
<evidence type="ECO:0000313" key="5">
    <source>
        <dbReference type="Proteomes" id="UP000319756"/>
    </source>
</evidence>
<gene>
    <name evidence="4" type="ORF">EPH95_17730</name>
</gene>
<dbReference type="KEGG" id="sale:EPH95_17730"/>
<dbReference type="OrthoDB" id="9775794at2"/>
<dbReference type="GO" id="GO:0004300">
    <property type="term" value="F:enoyl-CoA hydratase activity"/>
    <property type="evidence" value="ECO:0007669"/>
    <property type="project" value="UniProtKB-EC"/>
</dbReference>
<dbReference type="InterPro" id="IPR029045">
    <property type="entry name" value="ClpP/crotonase-like_dom_sf"/>
</dbReference>
<dbReference type="InterPro" id="IPR018376">
    <property type="entry name" value="Enoyl-CoA_hyd/isom_CS"/>
</dbReference>
<name>A0A514LLN3_9BACI</name>